<dbReference type="GO" id="GO:0003887">
    <property type="term" value="F:DNA-directed DNA polymerase activity"/>
    <property type="evidence" value="ECO:0007669"/>
    <property type="project" value="UniProtKB-KW"/>
</dbReference>
<accession>A0A6A6M5R8</accession>
<dbReference type="Proteomes" id="UP000467840">
    <property type="component" value="Chromosome 17"/>
</dbReference>
<keyword evidence="5" id="KW-0460">Magnesium</keyword>
<reference evidence="13 14" key="1">
    <citation type="journal article" date="2020" name="Mol. Plant">
        <title>The Chromosome-Based Rubber Tree Genome Provides New Insights into Spurge Genome Evolution and Rubber Biosynthesis.</title>
        <authorList>
            <person name="Liu J."/>
            <person name="Shi C."/>
            <person name="Shi C.C."/>
            <person name="Li W."/>
            <person name="Zhang Q.J."/>
            <person name="Zhang Y."/>
            <person name="Li K."/>
            <person name="Lu H.F."/>
            <person name="Shi C."/>
            <person name="Zhu S.T."/>
            <person name="Xiao Z.Y."/>
            <person name="Nan H."/>
            <person name="Yue Y."/>
            <person name="Zhu X.G."/>
            <person name="Wu Y."/>
            <person name="Hong X.N."/>
            <person name="Fan G.Y."/>
            <person name="Tong Y."/>
            <person name="Zhang D."/>
            <person name="Mao C.L."/>
            <person name="Liu Y.L."/>
            <person name="Hao S.J."/>
            <person name="Liu W.Q."/>
            <person name="Lv M.Q."/>
            <person name="Zhang H.B."/>
            <person name="Liu Y."/>
            <person name="Hu-Tang G.R."/>
            <person name="Wang J.P."/>
            <person name="Wang J.H."/>
            <person name="Sun Y.H."/>
            <person name="Ni S.B."/>
            <person name="Chen W.B."/>
            <person name="Zhang X.C."/>
            <person name="Jiao Y.N."/>
            <person name="Eichler E.E."/>
            <person name="Li G.H."/>
            <person name="Liu X."/>
            <person name="Gao L.Z."/>
        </authorList>
    </citation>
    <scope>NUCLEOTIDE SEQUENCE [LARGE SCALE GENOMIC DNA]</scope>
    <source>
        <strain evidence="14">cv. GT1</strain>
        <tissue evidence="13">Leaf</tissue>
    </source>
</reference>
<keyword evidence="3" id="KW-0064">Aspartyl protease</keyword>
<keyword evidence="10" id="KW-0233">DNA recombination</keyword>
<keyword evidence="8" id="KW-0548">Nucleotidyltransferase</keyword>
<dbReference type="PANTHER" id="PTHR37984:SF5">
    <property type="entry name" value="PROTEIN NYNRIN-LIKE"/>
    <property type="match status" value="1"/>
</dbReference>
<dbReference type="Gene3D" id="1.10.340.70">
    <property type="match status" value="1"/>
</dbReference>
<evidence type="ECO:0000256" key="2">
    <source>
        <dbReference type="ARBA" id="ARBA00022723"/>
    </source>
</evidence>
<keyword evidence="4" id="KW-0378">Hydrolase</keyword>
<comment type="caution">
    <text evidence="13">The sequence shown here is derived from an EMBL/GenBank/DDBJ whole genome shotgun (WGS) entry which is preliminary data.</text>
</comment>
<keyword evidence="8" id="KW-0239">DNA-directed DNA polymerase</keyword>
<name>A0A6A6M5R8_HEVBR</name>
<evidence type="ECO:0000256" key="5">
    <source>
        <dbReference type="ARBA" id="ARBA00022842"/>
    </source>
</evidence>
<sequence length="222" mass="25553">MLNQFHDDYFVYDGYLMKGGQLFLPRTSILEKVIRDLYGGRLAGHLGKDKTIEAVKSRYYWPKLKRDMTHIISRCQVPNHALDLINLPKVSDLSVAAGNLAEQGQSVQEDVKKMLEIANAKYKEAVDRHRRFKVFEVGDEVMFFMSKARIVGEHYKLKQRKYCPFKITKKINDNAYAVDLPYWMGNISKTFNVAYLYSYLPDCALEYSDTSSSMSLFSSGGE</sequence>
<dbReference type="GO" id="GO:0003964">
    <property type="term" value="F:RNA-directed DNA polymerase activity"/>
    <property type="evidence" value="ECO:0007669"/>
    <property type="project" value="UniProtKB-KW"/>
</dbReference>
<feature type="domain" description="Integrase zinc-binding" evidence="11">
    <location>
        <begin position="28"/>
        <end position="76"/>
    </location>
</feature>
<evidence type="ECO:0000313" key="14">
    <source>
        <dbReference type="Proteomes" id="UP000467840"/>
    </source>
</evidence>
<evidence type="ECO:0000256" key="6">
    <source>
        <dbReference type="ARBA" id="ARBA00022908"/>
    </source>
</evidence>
<dbReference type="GO" id="GO:0006310">
    <property type="term" value="P:DNA recombination"/>
    <property type="evidence" value="ECO:0007669"/>
    <property type="project" value="UniProtKB-KW"/>
</dbReference>
<dbReference type="EMBL" id="JAAGAX010000007">
    <property type="protein sequence ID" value="KAF2308634.1"/>
    <property type="molecule type" value="Genomic_DNA"/>
</dbReference>
<evidence type="ECO:0000313" key="13">
    <source>
        <dbReference type="EMBL" id="KAF2308634.1"/>
    </source>
</evidence>
<dbReference type="AlphaFoldDB" id="A0A6A6M5R8"/>
<dbReference type="GO" id="GO:0015074">
    <property type="term" value="P:DNA integration"/>
    <property type="evidence" value="ECO:0007669"/>
    <property type="project" value="UniProtKB-KW"/>
</dbReference>
<dbReference type="GO" id="GO:0006508">
    <property type="term" value="P:proteolysis"/>
    <property type="evidence" value="ECO:0007669"/>
    <property type="project" value="UniProtKB-KW"/>
</dbReference>
<keyword evidence="1" id="KW-0645">Protease</keyword>
<dbReference type="InterPro" id="IPR050951">
    <property type="entry name" value="Retrovirus_Pol_polyprotein"/>
</dbReference>
<dbReference type="Pfam" id="PF17921">
    <property type="entry name" value="Integrase_H2C2"/>
    <property type="match status" value="1"/>
</dbReference>
<evidence type="ECO:0000256" key="9">
    <source>
        <dbReference type="ARBA" id="ARBA00023125"/>
    </source>
</evidence>
<evidence type="ECO:0000256" key="7">
    <source>
        <dbReference type="ARBA" id="ARBA00022918"/>
    </source>
</evidence>
<keyword evidence="9" id="KW-0238">DNA-binding</keyword>
<dbReference type="GO" id="GO:0003677">
    <property type="term" value="F:DNA binding"/>
    <property type="evidence" value="ECO:0007669"/>
    <property type="project" value="UniProtKB-KW"/>
</dbReference>
<evidence type="ECO:0000256" key="3">
    <source>
        <dbReference type="ARBA" id="ARBA00022750"/>
    </source>
</evidence>
<gene>
    <name evidence="13" type="ORF">GH714_011558</name>
</gene>
<keyword evidence="8" id="KW-0808">Transferase</keyword>
<evidence type="ECO:0000256" key="1">
    <source>
        <dbReference type="ARBA" id="ARBA00022670"/>
    </source>
</evidence>
<dbReference type="Pfam" id="PF24626">
    <property type="entry name" value="SH3_Tf2-1"/>
    <property type="match status" value="1"/>
</dbReference>
<keyword evidence="2" id="KW-0479">Metal-binding</keyword>
<organism evidence="13 14">
    <name type="scientific">Hevea brasiliensis</name>
    <name type="common">Para rubber tree</name>
    <name type="synonym">Siphonia brasiliensis</name>
    <dbReference type="NCBI Taxonomy" id="3981"/>
    <lineage>
        <taxon>Eukaryota</taxon>
        <taxon>Viridiplantae</taxon>
        <taxon>Streptophyta</taxon>
        <taxon>Embryophyta</taxon>
        <taxon>Tracheophyta</taxon>
        <taxon>Spermatophyta</taxon>
        <taxon>Magnoliopsida</taxon>
        <taxon>eudicotyledons</taxon>
        <taxon>Gunneridae</taxon>
        <taxon>Pentapetalae</taxon>
        <taxon>rosids</taxon>
        <taxon>fabids</taxon>
        <taxon>Malpighiales</taxon>
        <taxon>Euphorbiaceae</taxon>
        <taxon>Crotonoideae</taxon>
        <taxon>Micrandreae</taxon>
        <taxon>Hevea</taxon>
    </lineage>
</organism>
<proteinExistence type="predicted"/>
<dbReference type="InterPro" id="IPR041588">
    <property type="entry name" value="Integrase_H2C2"/>
</dbReference>
<keyword evidence="6" id="KW-0229">DNA integration</keyword>
<evidence type="ECO:0000256" key="10">
    <source>
        <dbReference type="ARBA" id="ARBA00023172"/>
    </source>
</evidence>
<evidence type="ECO:0000259" key="11">
    <source>
        <dbReference type="Pfam" id="PF17921"/>
    </source>
</evidence>
<dbReference type="InterPro" id="IPR056924">
    <property type="entry name" value="SH3_Tf2-1"/>
</dbReference>
<protein>
    <submittedName>
        <fullName evidence="13">Uncharacterized protein</fullName>
    </submittedName>
</protein>
<evidence type="ECO:0000259" key="12">
    <source>
        <dbReference type="Pfam" id="PF24626"/>
    </source>
</evidence>
<feature type="domain" description="Tf2-1-like SH3-like" evidence="12">
    <location>
        <begin position="138"/>
        <end position="199"/>
    </location>
</feature>
<keyword evidence="14" id="KW-1185">Reference proteome</keyword>
<dbReference type="GO" id="GO:0004190">
    <property type="term" value="F:aspartic-type endopeptidase activity"/>
    <property type="evidence" value="ECO:0007669"/>
    <property type="project" value="UniProtKB-KW"/>
</dbReference>
<keyword evidence="7" id="KW-0695">RNA-directed DNA polymerase</keyword>
<evidence type="ECO:0000256" key="4">
    <source>
        <dbReference type="ARBA" id="ARBA00022801"/>
    </source>
</evidence>
<dbReference type="PANTHER" id="PTHR37984">
    <property type="entry name" value="PROTEIN CBG26694"/>
    <property type="match status" value="1"/>
</dbReference>
<dbReference type="GO" id="GO:0046872">
    <property type="term" value="F:metal ion binding"/>
    <property type="evidence" value="ECO:0007669"/>
    <property type="project" value="UniProtKB-KW"/>
</dbReference>
<evidence type="ECO:0000256" key="8">
    <source>
        <dbReference type="ARBA" id="ARBA00022932"/>
    </source>
</evidence>